<dbReference type="Pfam" id="PF00374">
    <property type="entry name" value="NiFeSe_Hases"/>
    <property type="match status" value="1"/>
</dbReference>
<keyword evidence="5" id="KW-0479">Metal-binding</keyword>
<feature type="domain" description="NADH:ubiquinone oxidoreductase 30kDa subunit" evidence="6">
    <location>
        <begin position="33"/>
        <end position="153"/>
    </location>
</feature>
<accession>A0A0S4LFY6</accession>
<feature type="domain" description="NADH-quinone oxidoreductase subunit D" evidence="7">
    <location>
        <begin position="296"/>
        <end position="451"/>
    </location>
</feature>
<dbReference type="GO" id="GO:0008901">
    <property type="term" value="F:ferredoxin hydrogenase activity"/>
    <property type="evidence" value="ECO:0007669"/>
    <property type="project" value="UniProtKB-EC"/>
</dbReference>
<dbReference type="GO" id="GO:0051287">
    <property type="term" value="F:NAD binding"/>
    <property type="evidence" value="ECO:0007669"/>
    <property type="project" value="InterPro"/>
</dbReference>
<dbReference type="EC" id="1.12.7.2" evidence="8"/>
<dbReference type="InterPro" id="IPR037232">
    <property type="entry name" value="NADH_quin_OxRdtase_su_C/D-like"/>
</dbReference>
<keyword evidence="5" id="KW-0460">Magnesium</keyword>
<keyword evidence="4" id="KW-0520">NAD</keyword>
<proteinExistence type="predicted"/>
<dbReference type="InterPro" id="IPR029014">
    <property type="entry name" value="NiFe-Hase_large"/>
</dbReference>
<evidence type="ECO:0000256" key="4">
    <source>
        <dbReference type="ARBA" id="ARBA00023027"/>
    </source>
</evidence>
<dbReference type="GO" id="GO:0016651">
    <property type="term" value="F:oxidoreductase activity, acting on NAD(P)H"/>
    <property type="evidence" value="ECO:0007669"/>
    <property type="project" value="InterPro"/>
</dbReference>
<keyword evidence="3 8" id="KW-0560">Oxidoreductase</keyword>
<feature type="binding site" evidence="5">
    <location>
        <position position="491"/>
    </location>
    <ligand>
        <name>Mg(2+)</name>
        <dbReference type="ChEBI" id="CHEBI:18420"/>
    </ligand>
</feature>
<dbReference type="GO" id="GO:0048038">
    <property type="term" value="F:quinone binding"/>
    <property type="evidence" value="ECO:0007669"/>
    <property type="project" value="InterPro"/>
</dbReference>
<dbReference type="AlphaFoldDB" id="A0A0S4LFY6"/>
<dbReference type="Proteomes" id="UP000199032">
    <property type="component" value="Unassembled WGS sequence"/>
</dbReference>
<dbReference type="InterPro" id="IPR052197">
    <property type="entry name" value="ComplexI_49kDa-like"/>
</dbReference>
<dbReference type="SUPFAM" id="SSF56762">
    <property type="entry name" value="HydB/Nqo4-like"/>
    <property type="match status" value="1"/>
</dbReference>
<evidence type="ECO:0000259" key="6">
    <source>
        <dbReference type="Pfam" id="PF00329"/>
    </source>
</evidence>
<comment type="subcellular location">
    <subcellularLocation>
        <location evidence="1">Cell membrane</location>
        <topology evidence="1">Peripheral membrane protein</topology>
    </subcellularLocation>
</comment>
<dbReference type="InterPro" id="IPR001501">
    <property type="entry name" value="Ni-dep_hyd_lsu"/>
</dbReference>
<sequence length="530" mass="60299">MTKTEFSDDLLTTAFPSILKNRPICAQSSHFAVPKDLVPAITHYIHTQPSLRGRLTLLWACDYRPVRETYGLYYLFTLERSHHWVVLSTETAGTDRLFPSITPHLHAAQWYEREIRDMFGLIPQGHPDLRRLVRHEHWRKGTHPLRKDFSWDATLGRQQGEHHFRHIEGEGVFEVPVGPIHAGIIESGHFRFSVAGEPIMQLELRHFWKHRGVEKLFEQQLLIDAVPLAERVSGDTTVGHALAYCQAVEALLHLEVPRRAKYLRALFLELERLYNHLGDIGAMCNDTAYALAHAHCGRMKEQIMQLNDRLTGSRFLRGVIQVGGVTRDIENTQLAKIVEELTRIQSDFSEVGAIIFANASLTDRLETTGILNEQTAWDHAVIGIVGRASGMNYDLRRDRPFAAYDELPVNVALYRYGDARARLRVRGDEIHESIRLIREMRDKIPDGPIAGQPSSSPNPGDWTLAAVEGWRGEILYMVMAGEDGRIHRCKVRDPSFVNWPAIQWAVLGNIIPDFPLINKSFNLSYAGNDL</sequence>
<dbReference type="EMBL" id="CZQA01000008">
    <property type="protein sequence ID" value="CUS36159.1"/>
    <property type="molecule type" value="Genomic_DNA"/>
</dbReference>
<evidence type="ECO:0000313" key="8">
    <source>
        <dbReference type="EMBL" id="CUS36159.1"/>
    </source>
</evidence>
<reference evidence="8 9" key="1">
    <citation type="submission" date="2015-10" db="EMBL/GenBank/DDBJ databases">
        <authorList>
            <person name="Gilbert D.G."/>
        </authorList>
    </citation>
    <scope>NUCLEOTIDE SEQUENCE [LARGE SCALE GENOMIC DNA]</scope>
    <source>
        <strain evidence="8">COMA1</strain>
    </source>
</reference>
<dbReference type="Pfam" id="PF00329">
    <property type="entry name" value="Complex1_30kDa"/>
    <property type="match status" value="1"/>
</dbReference>
<evidence type="ECO:0000256" key="5">
    <source>
        <dbReference type="PIRSR" id="PIRSR601501-1"/>
    </source>
</evidence>
<dbReference type="RefSeq" id="WP_090748717.1">
    <property type="nucleotide sequence ID" value="NZ_CZQA01000008.1"/>
</dbReference>
<name>A0A0S4LFY6_9BACT</name>
<protein>
    <submittedName>
        <fullName evidence="8">Putative Hydrogenase, large subunit HyfG</fullName>
        <ecNumber evidence="8">1.12.7.2</ecNumber>
    </submittedName>
</protein>
<dbReference type="STRING" id="1742972.COMA1_20668"/>
<evidence type="ECO:0000256" key="3">
    <source>
        <dbReference type="ARBA" id="ARBA00023002"/>
    </source>
</evidence>
<evidence type="ECO:0000256" key="2">
    <source>
        <dbReference type="ARBA" id="ARBA00022448"/>
    </source>
</evidence>
<feature type="domain" description="NADH-quinone oxidoreductase subunit D" evidence="7">
    <location>
        <begin position="461"/>
        <end position="526"/>
    </location>
</feature>
<dbReference type="InterPro" id="IPR001268">
    <property type="entry name" value="NADH_UbQ_OxRdtase_30kDa_su"/>
</dbReference>
<dbReference type="Gene3D" id="3.30.460.80">
    <property type="entry name" value="NADH:ubiquinone oxidoreductase, 30kDa subunit"/>
    <property type="match status" value="1"/>
</dbReference>
<dbReference type="GO" id="GO:0008137">
    <property type="term" value="F:NADH dehydrogenase (ubiquinone) activity"/>
    <property type="evidence" value="ECO:0007669"/>
    <property type="project" value="InterPro"/>
</dbReference>
<dbReference type="SUPFAM" id="SSF143243">
    <property type="entry name" value="Nqo5-like"/>
    <property type="match status" value="1"/>
</dbReference>
<dbReference type="GO" id="GO:0016151">
    <property type="term" value="F:nickel cation binding"/>
    <property type="evidence" value="ECO:0007669"/>
    <property type="project" value="InterPro"/>
</dbReference>
<evidence type="ECO:0000313" key="9">
    <source>
        <dbReference type="Proteomes" id="UP000199032"/>
    </source>
</evidence>
<keyword evidence="9" id="KW-1185">Reference proteome</keyword>
<keyword evidence="2" id="KW-0813">Transport</keyword>
<organism evidence="8 9">
    <name type="scientific">Candidatus Nitrospira nitrosa</name>
    <dbReference type="NCBI Taxonomy" id="1742972"/>
    <lineage>
        <taxon>Bacteria</taxon>
        <taxon>Pseudomonadati</taxon>
        <taxon>Nitrospirota</taxon>
        <taxon>Nitrospiria</taxon>
        <taxon>Nitrospirales</taxon>
        <taxon>Nitrospiraceae</taxon>
        <taxon>Nitrospira</taxon>
    </lineage>
</organism>
<dbReference type="Pfam" id="PF00346">
    <property type="entry name" value="Complex1_49kDa"/>
    <property type="match status" value="2"/>
</dbReference>
<dbReference type="OrthoDB" id="9801496at2"/>
<dbReference type="PANTHER" id="PTHR43485">
    <property type="entry name" value="HYDROGENASE-4 COMPONENT G"/>
    <property type="match status" value="1"/>
</dbReference>
<evidence type="ECO:0000256" key="1">
    <source>
        <dbReference type="ARBA" id="ARBA00004202"/>
    </source>
</evidence>
<feature type="binding site" evidence="5">
    <location>
        <position position="214"/>
    </location>
    <ligand>
        <name>Mg(2+)</name>
        <dbReference type="ChEBI" id="CHEBI:18420"/>
    </ligand>
</feature>
<dbReference type="PANTHER" id="PTHR43485:SF1">
    <property type="entry name" value="FORMATE HYDROGENLYASE SUBUNIT 5-RELATED"/>
    <property type="match status" value="1"/>
</dbReference>
<dbReference type="InterPro" id="IPR020396">
    <property type="entry name" value="NADH_UbQ_OxRdtase_CS"/>
</dbReference>
<evidence type="ECO:0000259" key="7">
    <source>
        <dbReference type="Pfam" id="PF00346"/>
    </source>
</evidence>
<dbReference type="GO" id="GO:0005886">
    <property type="term" value="C:plasma membrane"/>
    <property type="evidence" value="ECO:0007669"/>
    <property type="project" value="UniProtKB-SubCell"/>
</dbReference>
<dbReference type="InterPro" id="IPR001135">
    <property type="entry name" value="NADH_Q_OxRdtase_suD"/>
</dbReference>
<dbReference type="PROSITE" id="PS00542">
    <property type="entry name" value="COMPLEX1_30K"/>
    <property type="match status" value="1"/>
</dbReference>
<gene>
    <name evidence="8" type="ORF">COMA1_20668</name>
</gene>
<dbReference type="Gene3D" id="1.10.645.10">
    <property type="entry name" value="Cytochrome-c3 Hydrogenase, chain B"/>
    <property type="match status" value="1"/>
</dbReference>